<dbReference type="PANTHER" id="PTHR34075:SF5">
    <property type="entry name" value="BLR3430 PROTEIN"/>
    <property type="match status" value="1"/>
</dbReference>
<feature type="domain" description="ChsH2 C-terminal OB-fold" evidence="1">
    <location>
        <begin position="53"/>
        <end position="111"/>
    </location>
</feature>
<dbReference type="Proteomes" id="UP000377595">
    <property type="component" value="Unassembled WGS sequence"/>
</dbReference>
<comment type="caution">
    <text evidence="3">The sequence shown here is derived from an EMBL/GenBank/DDBJ whole genome shotgun (WGS) entry which is preliminary data.</text>
</comment>
<dbReference type="EMBL" id="BLAF01000012">
    <property type="protein sequence ID" value="GES19483.1"/>
    <property type="molecule type" value="Genomic_DNA"/>
</dbReference>
<dbReference type="SUPFAM" id="SSF50249">
    <property type="entry name" value="Nucleic acid-binding proteins"/>
    <property type="match status" value="1"/>
</dbReference>
<dbReference type="Pfam" id="PF12172">
    <property type="entry name" value="zf-ChsH2"/>
    <property type="match status" value="1"/>
</dbReference>
<accession>A0A5M3XK17</accession>
<dbReference type="Gene3D" id="6.10.30.10">
    <property type="match status" value="1"/>
</dbReference>
<dbReference type="InterPro" id="IPR012340">
    <property type="entry name" value="NA-bd_OB-fold"/>
</dbReference>
<evidence type="ECO:0000313" key="3">
    <source>
        <dbReference type="EMBL" id="GES19483.1"/>
    </source>
</evidence>
<evidence type="ECO:0000259" key="2">
    <source>
        <dbReference type="Pfam" id="PF12172"/>
    </source>
</evidence>
<dbReference type="OrthoDB" id="4542282at2"/>
<keyword evidence="4" id="KW-1185">Reference proteome</keyword>
<dbReference type="RefSeq" id="WP_155344575.1">
    <property type="nucleotide sequence ID" value="NZ_BAAAHM010000022.1"/>
</dbReference>
<evidence type="ECO:0000259" key="1">
    <source>
        <dbReference type="Pfam" id="PF01796"/>
    </source>
</evidence>
<evidence type="ECO:0008006" key="5">
    <source>
        <dbReference type="Google" id="ProtNLM"/>
    </source>
</evidence>
<dbReference type="InterPro" id="IPR002878">
    <property type="entry name" value="ChsH2_C"/>
</dbReference>
<protein>
    <recommendedName>
        <fullName evidence="5">DNA-binding protein</fullName>
    </recommendedName>
</protein>
<dbReference type="Pfam" id="PF01796">
    <property type="entry name" value="OB_ChsH2_C"/>
    <property type="match status" value="1"/>
</dbReference>
<sequence>MPVGIVRRDAATAEFFDGTARGDLLIRRCDRCGGWAAPQTRTCPHCASPELSWTPAAGTGTVVTWSVVHTKGLPPVTVGIVELDEGPWMQVQLTGDLPEDLSDLRVRVAFERPEGGEAVPVFTPASTRQ</sequence>
<dbReference type="PANTHER" id="PTHR34075">
    <property type="entry name" value="BLR3430 PROTEIN"/>
    <property type="match status" value="1"/>
</dbReference>
<organism evidence="3 4">
    <name type="scientific">Acrocarpospora pleiomorpha</name>
    <dbReference type="NCBI Taxonomy" id="90975"/>
    <lineage>
        <taxon>Bacteria</taxon>
        <taxon>Bacillati</taxon>
        <taxon>Actinomycetota</taxon>
        <taxon>Actinomycetes</taxon>
        <taxon>Streptosporangiales</taxon>
        <taxon>Streptosporangiaceae</taxon>
        <taxon>Acrocarpospora</taxon>
    </lineage>
</organism>
<dbReference type="InterPro" id="IPR022002">
    <property type="entry name" value="ChsH2_Znr"/>
</dbReference>
<evidence type="ECO:0000313" key="4">
    <source>
        <dbReference type="Proteomes" id="UP000377595"/>
    </source>
</evidence>
<reference evidence="3 4" key="1">
    <citation type="submission" date="2019-10" db="EMBL/GenBank/DDBJ databases">
        <title>Whole genome shotgun sequence of Acrocarpospora pleiomorpha NBRC 16267.</title>
        <authorList>
            <person name="Ichikawa N."/>
            <person name="Kimura A."/>
            <person name="Kitahashi Y."/>
            <person name="Komaki H."/>
            <person name="Oguchi A."/>
        </authorList>
    </citation>
    <scope>NUCLEOTIDE SEQUENCE [LARGE SCALE GENOMIC DNA]</scope>
    <source>
        <strain evidence="3 4">NBRC 16267</strain>
    </source>
</reference>
<proteinExistence type="predicted"/>
<dbReference type="InterPro" id="IPR052513">
    <property type="entry name" value="Thioester_dehydratase-like"/>
</dbReference>
<dbReference type="AlphaFoldDB" id="A0A5M3XK17"/>
<gene>
    <name evidence="3" type="ORF">Aple_023790</name>
</gene>
<feature type="domain" description="ChsH2 rubredoxin-like zinc ribbon" evidence="2">
    <location>
        <begin position="16"/>
        <end position="51"/>
    </location>
</feature>
<name>A0A5M3XK17_9ACTN</name>